<evidence type="ECO:0000313" key="5">
    <source>
        <dbReference type="Proteomes" id="UP001291926"/>
    </source>
</evidence>
<dbReference type="PANTHER" id="PTHR31234">
    <property type="entry name" value="LATE EMBRYOGENESIS ABUNDANT (LEA) HYDROXYPROLINE-RICH GLYCOPROTEIN FAMILY"/>
    <property type="match status" value="1"/>
</dbReference>
<dbReference type="EMBL" id="JAYDYQ010002534">
    <property type="protein sequence ID" value="KAK4483049.1"/>
    <property type="molecule type" value="Genomic_DNA"/>
</dbReference>
<name>A0ABR0D195_9LAMI</name>
<dbReference type="InterPro" id="IPR044839">
    <property type="entry name" value="NDR1-like"/>
</dbReference>
<comment type="subcellular location">
    <subcellularLocation>
        <location evidence="1">Membrane</location>
    </subcellularLocation>
</comment>
<evidence type="ECO:0000256" key="2">
    <source>
        <dbReference type="ARBA" id="ARBA00023136"/>
    </source>
</evidence>
<evidence type="ECO:0000313" key="4">
    <source>
        <dbReference type="EMBL" id="KAK4483049.1"/>
    </source>
</evidence>
<keyword evidence="2 3" id="KW-0472">Membrane</keyword>
<reference evidence="4 5" key="1">
    <citation type="journal article" date="2023" name="bioRxiv">
        <title>Genome report: Whole genome sequence and annotation of Penstemon davidsonii.</title>
        <authorList>
            <person name="Ostevik K.L."/>
            <person name="Alabady M."/>
            <person name="Zhang M."/>
            <person name="Rausher M.D."/>
        </authorList>
    </citation>
    <scope>NUCLEOTIDE SEQUENCE [LARGE SCALE GENOMIC DNA]</scope>
    <source>
        <strain evidence="4">DNT005</strain>
        <tissue evidence="4">Whole leaf</tissue>
    </source>
</reference>
<proteinExistence type="predicted"/>
<accession>A0ABR0D195</accession>
<gene>
    <name evidence="4" type="ORF">RD792_010225</name>
</gene>
<keyword evidence="3" id="KW-1133">Transmembrane helix</keyword>
<sequence length="246" mass="27294">MADSGSKSSKTQLQKNLSRRVSFNEGTLTKSGLGFPHDTEAQQPRRPPCCPSCHTFCNSICAWALLIIVILLFILLIAGVTYFSILQSNLPEVHLQRIDVNRVEVNRTRMDTLLTADVQVRLNATNKNGRIALSYSRMSATLTTEGINLGTENLESLKQNPGTSSDIMVRTAVRRMPVLGGAADELVHNSNDKTMMVDVVLKGHIDFFVDGRNHMTGFPIRVVCVNVDQWKIDNGNAHRCDVKMNL</sequence>
<keyword evidence="3" id="KW-0812">Transmembrane</keyword>
<keyword evidence="5" id="KW-1185">Reference proteome</keyword>
<organism evidence="4 5">
    <name type="scientific">Penstemon davidsonii</name>
    <dbReference type="NCBI Taxonomy" id="160366"/>
    <lineage>
        <taxon>Eukaryota</taxon>
        <taxon>Viridiplantae</taxon>
        <taxon>Streptophyta</taxon>
        <taxon>Embryophyta</taxon>
        <taxon>Tracheophyta</taxon>
        <taxon>Spermatophyta</taxon>
        <taxon>Magnoliopsida</taxon>
        <taxon>eudicotyledons</taxon>
        <taxon>Gunneridae</taxon>
        <taxon>Pentapetalae</taxon>
        <taxon>asterids</taxon>
        <taxon>lamiids</taxon>
        <taxon>Lamiales</taxon>
        <taxon>Plantaginaceae</taxon>
        <taxon>Cheloneae</taxon>
        <taxon>Penstemon</taxon>
    </lineage>
</organism>
<evidence type="ECO:0000256" key="1">
    <source>
        <dbReference type="ARBA" id="ARBA00004370"/>
    </source>
</evidence>
<dbReference type="Proteomes" id="UP001291926">
    <property type="component" value="Unassembled WGS sequence"/>
</dbReference>
<feature type="transmembrane region" description="Helical" evidence="3">
    <location>
        <begin position="62"/>
        <end position="85"/>
    </location>
</feature>
<comment type="caution">
    <text evidence="4">The sequence shown here is derived from an EMBL/GenBank/DDBJ whole genome shotgun (WGS) entry which is preliminary data.</text>
</comment>
<dbReference type="PANTHER" id="PTHR31234:SF32">
    <property type="entry name" value="LATE EMBRYOGENESIS ABUNDANT (LEA) HYDROXYPROLINE-RICH GLYCOPROTEIN FAMILY"/>
    <property type="match status" value="1"/>
</dbReference>
<evidence type="ECO:0008006" key="6">
    <source>
        <dbReference type="Google" id="ProtNLM"/>
    </source>
</evidence>
<evidence type="ECO:0000256" key="3">
    <source>
        <dbReference type="SAM" id="Phobius"/>
    </source>
</evidence>
<protein>
    <recommendedName>
        <fullName evidence="6">Late embryogenesis abundant protein LEA-2 subgroup domain-containing protein</fullName>
    </recommendedName>
</protein>